<sequence length="173" mass="19679">MIFNTTLLQEISESFMSCNETISIAESVTGGLLQVAFSEMSNSRLFYKGGITLHTPEKIVKLLNVDHDEIKNCNCVSSFVADTMGRHAAELFESDWCIATSGYCIPERHSAYEVFAYYSITYRGKVVFSDKLELNSSTESLQIKMFYTDQILQKFIDQLRLHQLSITELNTNE</sequence>
<evidence type="ECO:0000313" key="3">
    <source>
        <dbReference type="Proteomes" id="UP000254282"/>
    </source>
</evidence>
<dbReference type="EMBL" id="UFVR01000004">
    <property type="protein sequence ID" value="SUX44249.1"/>
    <property type="molecule type" value="Genomic_DNA"/>
</dbReference>
<dbReference type="Pfam" id="PF02464">
    <property type="entry name" value="CinA"/>
    <property type="match status" value="1"/>
</dbReference>
<accession>A0A381FCG0</accession>
<protein>
    <submittedName>
        <fullName evidence="2">Competence damage-inducible protein A</fullName>
    </submittedName>
</protein>
<dbReference type="InterPro" id="IPR036653">
    <property type="entry name" value="CinA-like_C"/>
</dbReference>
<reference evidence="2 3" key="1">
    <citation type="submission" date="2018-06" db="EMBL/GenBank/DDBJ databases">
        <authorList>
            <consortium name="Pathogen Informatics"/>
            <person name="Doyle S."/>
        </authorList>
    </citation>
    <scope>NUCLEOTIDE SEQUENCE [LARGE SCALE GENOMIC DNA]</scope>
    <source>
        <strain evidence="2 3">NCTC13532</strain>
    </source>
</reference>
<dbReference type="InterPro" id="IPR008136">
    <property type="entry name" value="CinA_C"/>
</dbReference>
<dbReference type="Proteomes" id="UP000254282">
    <property type="component" value="Unassembled WGS sequence"/>
</dbReference>
<gene>
    <name evidence="2" type="ORF">NCTC13532_00715</name>
</gene>
<dbReference type="SUPFAM" id="SSF142433">
    <property type="entry name" value="CinA-like"/>
    <property type="match status" value="1"/>
</dbReference>
<dbReference type="AlphaFoldDB" id="A0A381FCG0"/>
<evidence type="ECO:0000259" key="1">
    <source>
        <dbReference type="Pfam" id="PF02464"/>
    </source>
</evidence>
<evidence type="ECO:0000313" key="2">
    <source>
        <dbReference type="EMBL" id="SUX44249.1"/>
    </source>
</evidence>
<organism evidence="2 3">
    <name type="scientific">Chryseobacterium indoltheticum</name>
    <dbReference type="NCBI Taxonomy" id="254"/>
    <lineage>
        <taxon>Bacteria</taxon>
        <taxon>Pseudomonadati</taxon>
        <taxon>Bacteroidota</taxon>
        <taxon>Flavobacteriia</taxon>
        <taxon>Flavobacteriales</taxon>
        <taxon>Weeksellaceae</taxon>
        <taxon>Chryseobacterium group</taxon>
        <taxon>Chryseobacterium</taxon>
    </lineage>
</organism>
<dbReference type="RefSeq" id="WP_115622029.1">
    <property type="nucleotide sequence ID" value="NZ_UFVR01000004.1"/>
</dbReference>
<proteinExistence type="predicted"/>
<name>A0A381FCG0_9FLAO</name>
<feature type="domain" description="CinA C-terminal" evidence="1">
    <location>
        <begin position="6"/>
        <end position="111"/>
    </location>
</feature>
<dbReference type="Gene3D" id="3.90.950.20">
    <property type="entry name" value="CinA-like"/>
    <property type="match status" value="1"/>
</dbReference>